<dbReference type="InterPro" id="IPR016185">
    <property type="entry name" value="PreATP-grasp_dom_sf"/>
</dbReference>
<dbReference type="PROSITE" id="PS00843">
    <property type="entry name" value="DALA_DALA_LIGASE_1"/>
    <property type="match status" value="1"/>
</dbReference>
<evidence type="ECO:0000256" key="6">
    <source>
        <dbReference type="ARBA" id="ARBA00012216"/>
    </source>
</evidence>
<dbReference type="PANTHER" id="PTHR23132">
    <property type="entry name" value="D-ALANINE--D-ALANINE LIGASE"/>
    <property type="match status" value="1"/>
</dbReference>
<evidence type="ECO:0000256" key="2">
    <source>
        <dbReference type="ARBA" id="ARBA00001946"/>
    </source>
</evidence>
<dbReference type="PANTHER" id="PTHR23132:SF23">
    <property type="entry name" value="D-ALANINE--D-ALANINE LIGASE B"/>
    <property type="match status" value="1"/>
</dbReference>
<dbReference type="NCBIfam" id="TIGR01205">
    <property type="entry name" value="D_ala_D_alaTIGR"/>
    <property type="match status" value="1"/>
</dbReference>
<evidence type="ECO:0000256" key="4">
    <source>
        <dbReference type="ARBA" id="ARBA00004496"/>
    </source>
</evidence>
<evidence type="ECO:0000313" key="19">
    <source>
        <dbReference type="Proteomes" id="UP000831327"/>
    </source>
</evidence>
<dbReference type="Gene3D" id="3.30.470.20">
    <property type="entry name" value="ATP-grasp fold, B domain"/>
    <property type="match status" value="1"/>
</dbReference>
<dbReference type="GO" id="GO:0016874">
    <property type="term" value="F:ligase activity"/>
    <property type="evidence" value="ECO:0007669"/>
    <property type="project" value="UniProtKB-KW"/>
</dbReference>
<evidence type="ECO:0000256" key="16">
    <source>
        <dbReference type="PROSITE-ProRule" id="PRU00409"/>
    </source>
</evidence>
<evidence type="ECO:0000256" key="13">
    <source>
        <dbReference type="ARBA" id="ARBA00023316"/>
    </source>
</evidence>
<dbReference type="RefSeq" id="WP_244458403.1">
    <property type="nucleotide sequence ID" value="NZ_AP025637.1"/>
</dbReference>
<dbReference type="Pfam" id="PF07478">
    <property type="entry name" value="Dala_Dala_lig_C"/>
    <property type="match status" value="1"/>
</dbReference>
<evidence type="ECO:0000256" key="3">
    <source>
        <dbReference type="ARBA" id="ARBA00003921"/>
    </source>
</evidence>
<evidence type="ECO:0000259" key="17">
    <source>
        <dbReference type="PROSITE" id="PS50975"/>
    </source>
</evidence>
<dbReference type="PROSITE" id="PS00844">
    <property type="entry name" value="DALA_DALA_LIGASE_2"/>
    <property type="match status" value="1"/>
</dbReference>
<evidence type="ECO:0000256" key="5">
    <source>
        <dbReference type="ARBA" id="ARBA00010871"/>
    </source>
</evidence>
<accession>A0ABN6NY45</accession>
<gene>
    <name evidence="15 18" type="primary">ddl</name>
    <name evidence="18" type="ORF">Rmf_10400</name>
</gene>
<dbReference type="NCBIfam" id="NF002378">
    <property type="entry name" value="PRK01372.1"/>
    <property type="match status" value="1"/>
</dbReference>
<reference evidence="18 19" key="1">
    <citation type="journal article" date="2016" name="Microbes Environ.">
        <title>Phylogenetically diverse aerobic anoxygenic phototrophic bacteria isolated from epilithic biofilms in Tama river, Japan.</title>
        <authorList>
            <person name="Hirose S."/>
            <person name="Matsuura K."/>
            <person name="Haruta S."/>
        </authorList>
    </citation>
    <scope>NUCLEOTIDE SEQUENCE [LARGE SCALE GENOMIC DNA]</scope>
    <source>
        <strain evidence="18 19">S08</strain>
    </source>
</reference>
<evidence type="ECO:0000256" key="14">
    <source>
        <dbReference type="ARBA" id="ARBA00047614"/>
    </source>
</evidence>
<keyword evidence="19" id="KW-1185">Reference proteome</keyword>
<evidence type="ECO:0000256" key="10">
    <source>
        <dbReference type="ARBA" id="ARBA00022840"/>
    </source>
</evidence>
<keyword evidence="9 16" id="KW-0547">Nucleotide-binding</keyword>
<keyword evidence="8 15" id="KW-0436">Ligase</keyword>
<keyword evidence="13 15" id="KW-0961">Cell wall biogenesis/degradation</keyword>
<evidence type="ECO:0000256" key="8">
    <source>
        <dbReference type="ARBA" id="ARBA00022598"/>
    </source>
</evidence>
<dbReference type="EC" id="6.3.2.4" evidence="6 15"/>
<dbReference type="InterPro" id="IPR013815">
    <property type="entry name" value="ATP_grasp_subdomain_1"/>
</dbReference>
<comment type="subcellular location">
    <subcellularLocation>
        <location evidence="4 15">Cytoplasm</location>
    </subcellularLocation>
</comment>
<protein>
    <recommendedName>
        <fullName evidence="6 15">D-alanine--D-alanine ligase</fullName>
        <ecNumber evidence="6 15">6.3.2.4</ecNumber>
    </recommendedName>
    <alternativeName>
        <fullName evidence="15">D-Ala-D-Ala ligase</fullName>
    </alternativeName>
    <alternativeName>
        <fullName evidence="15">D-alanylalanine synthetase</fullName>
    </alternativeName>
</protein>
<evidence type="ECO:0000256" key="11">
    <source>
        <dbReference type="ARBA" id="ARBA00022960"/>
    </source>
</evidence>
<evidence type="ECO:0000256" key="1">
    <source>
        <dbReference type="ARBA" id="ARBA00001936"/>
    </source>
</evidence>
<dbReference type="InterPro" id="IPR005905">
    <property type="entry name" value="D_ala_D_ala"/>
</dbReference>
<dbReference type="EMBL" id="AP025637">
    <property type="protein sequence ID" value="BDG71111.1"/>
    <property type="molecule type" value="Genomic_DNA"/>
</dbReference>
<comment type="cofactor">
    <cofactor evidence="1">
        <name>Mn(2+)</name>
        <dbReference type="ChEBI" id="CHEBI:29035"/>
    </cofactor>
</comment>
<comment type="pathway">
    <text evidence="15">Cell wall biogenesis; peptidoglycan biosynthesis.</text>
</comment>
<organism evidence="18 19">
    <name type="scientific">Roseomonas fluvialis</name>
    <dbReference type="NCBI Taxonomy" id="1750527"/>
    <lineage>
        <taxon>Bacteria</taxon>
        <taxon>Pseudomonadati</taxon>
        <taxon>Pseudomonadota</taxon>
        <taxon>Alphaproteobacteria</taxon>
        <taxon>Acetobacterales</taxon>
        <taxon>Roseomonadaceae</taxon>
        <taxon>Roseomonas</taxon>
    </lineage>
</organism>
<dbReference type="Pfam" id="PF01820">
    <property type="entry name" value="Dala_Dala_lig_N"/>
    <property type="match status" value="2"/>
</dbReference>
<dbReference type="PIRSF" id="PIRSF039102">
    <property type="entry name" value="Ddl/VanB"/>
    <property type="match status" value="1"/>
</dbReference>
<evidence type="ECO:0000256" key="9">
    <source>
        <dbReference type="ARBA" id="ARBA00022741"/>
    </source>
</evidence>
<dbReference type="SUPFAM" id="SSF52440">
    <property type="entry name" value="PreATP-grasp domain"/>
    <property type="match status" value="1"/>
</dbReference>
<comment type="function">
    <text evidence="3 15">Cell wall formation.</text>
</comment>
<sequence length="305" mass="32806">MTQHVAVLYGGISAEREVSLSSGKQCIAALREAGFTVTPIDVTEDLTAVIHALTHPRPDAVFNALHGRFGEDGCIQGVLDWLGLPYTHSGLRASALAMDKAAAKAVFRQAGLPVAEHRLVTRDELEAADPLPLPYVVKPVNEGSSVGVHIVQQGDNRRAEIARSWRYGDHAMAESYIPGRELTVGVMGDRALAVTDIIADAGVFYDYESKYADGGSRHVLPAHISEDAYGRALDIALRAHQALGCRGASRADFRYDEAADRLVLLEVNTQPGLTPTSLLPEQAAHCGIPFPALCAWMVREARHGA</sequence>
<keyword evidence="7 15" id="KW-0963">Cytoplasm</keyword>
<comment type="similarity">
    <text evidence="5 15">Belongs to the D-alanine--D-alanine ligase family.</text>
</comment>
<keyword evidence="11 15" id="KW-0133">Cell shape</keyword>
<dbReference type="InterPro" id="IPR011761">
    <property type="entry name" value="ATP-grasp"/>
</dbReference>
<comment type="catalytic activity">
    <reaction evidence="14 15">
        <text>2 D-alanine + ATP = D-alanyl-D-alanine + ADP + phosphate + H(+)</text>
        <dbReference type="Rhea" id="RHEA:11224"/>
        <dbReference type="ChEBI" id="CHEBI:15378"/>
        <dbReference type="ChEBI" id="CHEBI:30616"/>
        <dbReference type="ChEBI" id="CHEBI:43474"/>
        <dbReference type="ChEBI" id="CHEBI:57416"/>
        <dbReference type="ChEBI" id="CHEBI:57822"/>
        <dbReference type="ChEBI" id="CHEBI:456216"/>
        <dbReference type="EC" id="6.3.2.4"/>
    </reaction>
</comment>
<feature type="domain" description="ATP-grasp" evidence="17">
    <location>
        <begin position="104"/>
        <end position="299"/>
    </location>
</feature>
<dbReference type="InterPro" id="IPR011127">
    <property type="entry name" value="Dala_Dala_lig_N"/>
</dbReference>
<keyword evidence="10 16" id="KW-0067">ATP-binding</keyword>
<name>A0ABN6NY45_9PROT</name>
<dbReference type="InterPro" id="IPR011095">
    <property type="entry name" value="Dala_Dala_lig_C"/>
</dbReference>
<evidence type="ECO:0000256" key="7">
    <source>
        <dbReference type="ARBA" id="ARBA00022490"/>
    </source>
</evidence>
<dbReference type="Proteomes" id="UP000831327">
    <property type="component" value="Chromosome"/>
</dbReference>
<evidence type="ECO:0000313" key="18">
    <source>
        <dbReference type="EMBL" id="BDG71111.1"/>
    </source>
</evidence>
<keyword evidence="12 15" id="KW-0573">Peptidoglycan synthesis</keyword>
<dbReference type="SUPFAM" id="SSF56059">
    <property type="entry name" value="Glutathione synthetase ATP-binding domain-like"/>
    <property type="match status" value="1"/>
</dbReference>
<comment type="cofactor">
    <cofactor evidence="2">
        <name>Mg(2+)</name>
        <dbReference type="ChEBI" id="CHEBI:18420"/>
    </cofactor>
</comment>
<dbReference type="InterPro" id="IPR000291">
    <property type="entry name" value="D-Ala_lig_Van_CS"/>
</dbReference>
<dbReference type="PROSITE" id="PS50975">
    <property type="entry name" value="ATP_GRASP"/>
    <property type="match status" value="1"/>
</dbReference>
<evidence type="ECO:0000256" key="15">
    <source>
        <dbReference type="HAMAP-Rule" id="MF_00047"/>
    </source>
</evidence>
<evidence type="ECO:0000256" key="12">
    <source>
        <dbReference type="ARBA" id="ARBA00022984"/>
    </source>
</evidence>
<dbReference type="HAMAP" id="MF_00047">
    <property type="entry name" value="Dala_Dala_lig"/>
    <property type="match status" value="1"/>
</dbReference>
<dbReference type="Gene3D" id="3.40.50.20">
    <property type="match status" value="1"/>
</dbReference>
<dbReference type="Gene3D" id="3.30.1490.20">
    <property type="entry name" value="ATP-grasp fold, A domain"/>
    <property type="match status" value="1"/>
</dbReference>
<proteinExistence type="inferred from homology"/>